<dbReference type="Proteomes" id="UP000677668">
    <property type="component" value="Chromosome 1"/>
</dbReference>
<name>A0ABX8AZE0_9BACT</name>
<keyword evidence="2" id="KW-0808">Transferase</keyword>
<evidence type="ECO:0000259" key="1">
    <source>
        <dbReference type="Pfam" id="PF04377"/>
    </source>
</evidence>
<dbReference type="EMBL" id="CP072642">
    <property type="protein sequence ID" value="QUV93588.1"/>
    <property type="molecule type" value="Genomic_DNA"/>
</dbReference>
<evidence type="ECO:0000313" key="3">
    <source>
        <dbReference type="Proteomes" id="UP000677668"/>
    </source>
</evidence>
<organism evidence="2 3">
    <name type="scientific">Chloracidobacterium sp. N</name>
    <dbReference type="NCBI Taxonomy" id="2821540"/>
    <lineage>
        <taxon>Bacteria</taxon>
        <taxon>Pseudomonadati</taxon>
        <taxon>Acidobacteriota</taxon>
        <taxon>Terriglobia</taxon>
        <taxon>Terriglobales</taxon>
        <taxon>Acidobacteriaceae</taxon>
        <taxon>Chloracidobacterium</taxon>
        <taxon>Chloracidobacterium aggregatum</taxon>
    </lineage>
</organism>
<feature type="domain" description="N-end rule aminoacyl transferase C-terminal" evidence="1">
    <location>
        <begin position="92"/>
        <end position="203"/>
    </location>
</feature>
<dbReference type="RefSeq" id="WP_211421956.1">
    <property type="nucleotide sequence ID" value="NZ_CP072642.1"/>
</dbReference>
<sequence>MAHGQYFETSHVSPRQLDVLWANGWRHFGTYFYRYWINLTDEGVRHVLPLRIRLSDFALSESQRRIRRRNRDLRVVIQPTVIDTATLLLFERHKQRFTHNIPDSIYSFLSPEPASVPCRNEEVAVYDGERLVAKSFLDLGKQSSSSVYGIFDPDYARRSLGIFTMLLEIAYSQARGDKFYYPGYAYHEPSHYDYKKRFVALEWFDWQGTWHPLPNGHRG</sequence>
<dbReference type="InterPro" id="IPR007472">
    <property type="entry name" value="N-end_Aminoacyl_Trfase_C"/>
</dbReference>
<dbReference type="PANTHER" id="PTHR21367">
    <property type="entry name" value="ARGININE-TRNA-PROTEIN TRANSFERASE 1"/>
    <property type="match status" value="1"/>
</dbReference>
<dbReference type="Pfam" id="PF04377">
    <property type="entry name" value="ATE_C"/>
    <property type="match status" value="1"/>
</dbReference>
<dbReference type="InterPro" id="IPR016181">
    <property type="entry name" value="Acyl_CoA_acyltransferase"/>
</dbReference>
<gene>
    <name evidence="2" type="ORF">J8C05_09440</name>
</gene>
<keyword evidence="3" id="KW-1185">Reference proteome</keyword>
<accession>A0ABX8AZE0</accession>
<dbReference type="GO" id="GO:0016740">
    <property type="term" value="F:transferase activity"/>
    <property type="evidence" value="ECO:0007669"/>
    <property type="project" value="UniProtKB-KW"/>
</dbReference>
<protein>
    <submittedName>
        <fullName evidence="2">Arginine-tRNA-protein transferase</fullName>
    </submittedName>
</protein>
<dbReference type="SUPFAM" id="SSF55729">
    <property type="entry name" value="Acyl-CoA N-acyltransferases (Nat)"/>
    <property type="match status" value="1"/>
</dbReference>
<dbReference type="PANTHER" id="PTHR21367:SF1">
    <property type="entry name" value="ARGINYL-TRNA--PROTEIN TRANSFERASE 1"/>
    <property type="match status" value="1"/>
</dbReference>
<proteinExistence type="predicted"/>
<reference evidence="2 3" key="1">
    <citation type="submission" date="2021-03" db="EMBL/GenBank/DDBJ databases">
        <title>Genomic and phenotypic characterization of Chloracidobacterium isolates provides evidence for multiple species.</title>
        <authorList>
            <person name="Saini M.K."/>
            <person name="Costas A.M.G."/>
            <person name="Tank M."/>
            <person name="Bryant D.A."/>
        </authorList>
    </citation>
    <scope>NUCLEOTIDE SEQUENCE [LARGE SCALE GENOMIC DNA]</scope>
    <source>
        <strain evidence="2 3">N</strain>
    </source>
</reference>
<evidence type="ECO:0000313" key="2">
    <source>
        <dbReference type="EMBL" id="QUV93588.1"/>
    </source>
</evidence>
<dbReference type="InterPro" id="IPR030700">
    <property type="entry name" value="N-end_Aminoacyl_Trfase"/>
</dbReference>